<sequence>MYQEKILITSSGVLIGFFCTKLYDLYKNYRDKRNLKRCLLEEIHLVRQYLLDTRSIYENKLERKVDYHCGDYPRQLEFPIYKYHYADICLSLSYTQRASYQIIYSIVTELNDFYPVFFRKNCNDDNCENVCFSKLSSSYISLREAIYWIDNHISHYRQPINKEQIGQDIDELRKEVFEYLENIGDSNL</sequence>
<evidence type="ECO:0008006" key="2">
    <source>
        <dbReference type="Google" id="ProtNLM"/>
    </source>
</evidence>
<organism evidence="1">
    <name type="scientific">bacterium 19PA01SH03</name>
    <dbReference type="NCBI Taxonomy" id="2920705"/>
    <lineage>
        <taxon>Bacteria</taxon>
    </lineage>
</organism>
<name>A0AAU6SRV9_UNCXX</name>
<evidence type="ECO:0000313" key="1">
    <source>
        <dbReference type="EMBL" id="XAG22752.1"/>
    </source>
</evidence>
<accession>A0AAU6SRV9</accession>
<protein>
    <recommendedName>
        <fullName evidence="2">HEPN domain-containing protein</fullName>
    </recommendedName>
</protein>
<proteinExistence type="predicted"/>
<dbReference type="AlphaFoldDB" id="A0AAU6SRV9"/>
<reference evidence="1" key="1">
    <citation type="submission" date="2022-03" db="EMBL/GenBank/DDBJ databases">
        <title>Sea Food Isolates.</title>
        <authorList>
            <person name="Li c."/>
        </authorList>
    </citation>
    <scope>NUCLEOTIDE SEQUENCE</scope>
    <source>
        <strain evidence="1">19PA01SH03</strain>
    </source>
</reference>
<gene>
    <name evidence="1" type="ORF">MRN70_16290</name>
</gene>
<dbReference type="EMBL" id="CP095339">
    <property type="protein sequence ID" value="XAG22752.1"/>
    <property type="molecule type" value="Genomic_DNA"/>
</dbReference>